<dbReference type="PANTHER" id="PTHR42760:SF133">
    <property type="entry name" value="3-OXOACYL-[ACYL-CARRIER-PROTEIN] REDUCTASE"/>
    <property type="match status" value="1"/>
</dbReference>
<dbReference type="OrthoDB" id="9803333at2"/>
<evidence type="ECO:0000256" key="3">
    <source>
        <dbReference type="RuleBase" id="RU000363"/>
    </source>
</evidence>
<reference evidence="4 5" key="1">
    <citation type="submission" date="2016-11" db="EMBL/GenBank/DDBJ databases">
        <authorList>
            <person name="Jaros S."/>
            <person name="Januszkiewicz K."/>
            <person name="Wedrychowicz H."/>
        </authorList>
    </citation>
    <scope>NUCLEOTIDE SEQUENCE [LARGE SCALE GENOMIC DNA]</scope>
    <source>
        <strain evidence="4 5">DSM 17459</strain>
    </source>
</reference>
<dbReference type="GO" id="GO:0006633">
    <property type="term" value="P:fatty acid biosynthetic process"/>
    <property type="evidence" value="ECO:0007669"/>
    <property type="project" value="TreeGrafter"/>
</dbReference>
<dbReference type="STRING" id="1122155.SAMN02745158_04156"/>
<dbReference type="AlphaFoldDB" id="A0A1M5CHF9"/>
<gene>
    <name evidence="4" type="ORF">SAMN02745158_04156</name>
</gene>
<evidence type="ECO:0000256" key="1">
    <source>
        <dbReference type="ARBA" id="ARBA00006484"/>
    </source>
</evidence>
<dbReference type="Proteomes" id="UP000184245">
    <property type="component" value="Unassembled WGS sequence"/>
</dbReference>
<accession>A0A1M5CHF9</accession>
<evidence type="ECO:0000256" key="2">
    <source>
        <dbReference type="ARBA" id="ARBA00023002"/>
    </source>
</evidence>
<dbReference type="InterPro" id="IPR036291">
    <property type="entry name" value="NAD(P)-bd_dom_sf"/>
</dbReference>
<name>A0A1M5CHF9_9CLOT</name>
<dbReference type="CDD" id="cd05233">
    <property type="entry name" value="SDR_c"/>
    <property type="match status" value="1"/>
</dbReference>
<proteinExistence type="inferred from homology"/>
<dbReference type="FunFam" id="3.40.50.720:FF:000084">
    <property type="entry name" value="Short-chain dehydrogenase reductase"/>
    <property type="match status" value="1"/>
</dbReference>
<dbReference type="PRINTS" id="PR00081">
    <property type="entry name" value="GDHRDH"/>
</dbReference>
<dbReference type="Gene3D" id="3.40.50.720">
    <property type="entry name" value="NAD(P)-binding Rossmann-like Domain"/>
    <property type="match status" value="1"/>
</dbReference>
<sequence length="305" mass="32764">MDEQTILSLARQNAESADSLSDIFCTSLKGRVALVTGGATGLGYNVVHRLAEAGAKVVIASRKEERGQKAVREFTEQGYTVSWIRTDVSKVSDCQNAVDYTVKTYEKIDILVANAAGWSNYSYLDVTEKEYDRILDTDLKGAYFIGQAAARAMVRDKIKGKIIFISSAAHLGDGPSHTVMNTFYIAAKSGVAGMTKGIAGELRQYGIGVNCVAPGGMLSAGVFTEGSEAAALYGPEYEETRKLHGKDTPVTMNPDEVARVVYAMCTPMSDFMCGAVVDVNGGATLNFQEKPFSYTVEGCIPGPQR</sequence>
<dbReference type="PANTHER" id="PTHR42760">
    <property type="entry name" value="SHORT-CHAIN DEHYDROGENASES/REDUCTASES FAMILY MEMBER"/>
    <property type="match status" value="1"/>
</dbReference>
<protein>
    <submittedName>
        <fullName evidence="4">2-deoxy-D-gluconate 3-dehydrogenase</fullName>
    </submittedName>
</protein>
<organism evidence="4 5">
    <name type="scientific">Lactonifactor longoviformis DSM 17459</name>
    <dbReference type="NCBI Taxonomy" id="1122155"/>
    <lineage>
        <taxon>Bacteria</taxon>
        <taxon>Bacillati</taxon>
        <taxon>Bacillota</taxon>
        <taxon>Clostridia</taxon>
        <taxon>Eubacteriales</taxon>
        <taxon>Clostridiaceae</taxon>
        <taxon>Lactonifactor</taxon>
    </lineage>
</organism>
<dbReference type="PRINTS" id="PR00080">
    <property type="entry name" value="SDRFAMILY"/>
</dbReference>
<comment type="similarity">
    <text evidence="1 3">Belongs to the short-chain dehydrogenases/reductases (SDR) family.</text>
</comment>
<dbReference type="InterPro" id="IPR002347">
    <property type="entry name" value="SDR_fam"/>
</dbReference>
<dbReference type="Pfam" id="PF00106">
    <property type="entry name" value="adh_short"/>
    <property type="match status" value="1"/>
</dbReference>
<evidence type="ECO:0000313" key="4">
    <source>
        <dbReference type="EMBL" id="SHF54205.1"/>
    </source>
</evidence>
<dbReference type="GO" id="GO:0016616">
    <property type="term" value="F:oxidoreductase activity, acting on the CH-OH group of donors, NAD or NADP as acceptor"/>
    <property type="evidence" value="ECO:0007669"/>
    <property type="project" value="TreeGrafter"/>
</dbReference>
<keyword evidence="2" id="KW-0560">Oxidoreductase</keyword>
<dbReference type="SUPFAM" id="SSF51735">
    <property type="entry name" value="NAD(P)-binding Rossmann-fold domains"/>
    <property type="match status" value="1"/>
</dbReference>
<keyword evidence="5" id="KW-1185">Reference proteome</keyword>
<dbReference type="GO" id="GO:0008206">
    <property type="term" value="P:bile acid metabolic process"/>
    <property type="evidence" value="ECO:0007669"/>
    <property type="project" value="UniProtKB-ARBA"/>
</dbReference>
<dbReference type="GO" id="GO:0048038">
    <property type="term" value="F:quinone binding"/>
    <property type="evidence" value="ECO:0007669"/>
    <property type="project" value="TreeGrafter"/>
</dbReference>
<dbReference type="RefSeq" id="WP_072854682.1">
    <property type="nucleotide sequence ID" value="NZ_FQVI01000040.1"/>
</dbReference>
<evidence type="ECO:0000313" key="5">
    <source>
        <dbReference type="Proteomes" id="UP000184245"/>
    </source>
</evidence>
<dbReference type="EMBL" id="FQVI01000040">
    <property type="protein sequence ID" value="SHF54205.1"/>
    <property type="molecule type" value="Genomic_DNA"/>
</dbReference>